<sequence>MVGLAMVGVGLAVRQLKPETLRLPEPGGKSPRLRDVRDVKGAAHKARDALAGFIPDNLFGSLGRTLMIMGGAMIAVRALDELVDDDTADY</sequence>
<keyword evidence="2" id="KW-1185">Reference proteome</keyword>
<reference evidence="1 2" key="1">
    <citation type="submission" date="2019-09" db="EMBL/GenBank/DDBJ databases">
        <authorList>
            <person name="Park J.-S."/>
            <person name="Choi H.-J."/>
        </authorList>
    </citation>
    <scope>NUCLEOTIDE SEQUENCE [LARGE SCALE GENOMIC DNA]</scope>
    <source>
        <strain evidence="1 2">176SS1-4</strain>
    </source>
</reference>
<gene>
    <name evidence="1" type="ORF">F3S47_18200</name>
</gene>
<dbReference type="AlphaFoldDB" id="A0A5J5GB32"/>
<comment type="caution">
    <text evidence="1">The sequence shown here is derived from an EMBL/GenBank/DDBJ whole genome shotgun (WGS) entry which is preliminary data.</text>
</comment>
<protein>
    <submittedName>
        <fullName evidence="1">Uncharacterized protein</fullName>
    </submittedName>
</protein>
<evidence type="ECO:0000313" key="1">
    <source>
        <dbReference type="EMBL" id="KAA9005316.1"/>
    </source>
</evidence>
<dbReference type="Proteomes" id="UP000326554">
    <property type="component" value="Unassembled WGS sequence"/>
</dbReference>
<accession>A0A5J5GB32</accession>
<organism evidence="1 2">
    <name type="scientific">Histidinibacterium aquaticum</name>
    <dbReference type="NCBI Taxonomy" id="2613962"/>
    <lineage>
        <taxon>Bacteria</taxon>
        <taxon>Pseudomonadati</taxon>
        <taxon>Pseudomonadota</taxon>
        <taxon>Alphaproteobacteria</taxon>
        <taxon>Rhodobacterales</taxon>
        <taxon>Paracoccaceae</taxon>
        <taxon>Histidinibacterium</taxon>
    </lineage>
</organism>
<proteinExistence type="predicted"/>
<evidence type="ECO:0000313" key="2">
    <source>
        <dbReference type="Proteomes" id="UP000326554"/>
    </source>
</evidence>
<name>A0A5J5GB32_9RHOB</name>
<dbReference type="EMBL" id="VYQE01000007">
    <property type="protein sequence ID" value="KAA9005316.1"/>
    <property type="molecule type" value="Genomic_DNA"/>
</dbReference>